<accession>A0A2K3K9K1</accession>
<dbReference type="AlphaFoldDB" id="A0A2K3K9K1"/>
<evidence type="ECO:0000313" key="1">
    <source>
        <dbReference type="EMBL" id="PNX62952.1"/>
    </source>
</evidence>
<evidence type="ECO:0000313" key="2">
    <source>
        <dbReference type="Proteomes" id="UP000236291"/>
    </source>
</evidence>
<reference evidence="1 2" key="1">
    <citation type="journal article" date="2014" name="Am. J. Bot.">
        <title>Genome assembly and annotation for red clover (Trifolium pratense; Fabaceae).</title>
        <authorList>
            <person name="Istvanek J."/>
            <person name="Jaros M."/>
            <person name="Krenek A."/>
            <person name="Repkova J."/>
        </authorList>
    </citation>
    <scope>NUCLEOTIDE SEQUENCE [LARGE SCALE GENOMIC DNA]</scope>
    <source>
        <strain evidence="2">cv. Tatra</strain>
        <tissue evidence="1">Young leaves</tissue>
    </source>
</reference>
<comment type="caution">
    <text evidence="1">The sequence shown here is derived from an EMBL/GenBank/DDBJ whole genome shotgun (WGS) entry which is preliminary data.</text>
</comment>
<proteinExistence type="predicted"/>
<name>A0A2K3K9K1_TRIPR</name>
<reference evidence="1 2" key="2">
    <citation type="journal article" date="2017" name="Front. Plant Sci.">
        <title>Gene Classification and Mining of Molecular Markers Useful in Red Clover (Trifolium pratense) Breeding.</title>
        <authorList>
            <person name="Istvanek J."/>
            <person name="Dluhosova J."/>
            <person name="Dluhos P."/>
            <person name="Patkova L."/>
            <person name="Nedelnik J."/>
            <person name="Repkova J."/>
        </authorList>
    </citation>
    <scope>NUCLEOTIDE SEQUENCE [LARGE SCALE GENOMIC DNA]</scope>
    <source>
        <strain evidence="2">cv. Tatra</strain>
        <tissue evidence="1">Young leaves</tissue>
    </source>
</reference>
<feature type="non-terminal residue" evidence="1">
    <location>
        <position position="1"/>
    </location>
</feature>
<organism evidence="1 2">
    <name type="scientific">Trifolium pratense</name>
    <name type="common">Red clover</name>
    <dbReference type="NCBI Taxonomy" id="57577"/>
    <lineage>
        <taxon>Eukaryota</taxon>
        <taxon>Viridiplantae</taxon>
        <taxon>Streptophyta</taxon>
        <taxon>Embryophyta</taxon>
        <taxon>Tracheophyta</taxon>
        <taxon>Spermatophyta</taxon>
        <taxon>Magnoliopsida</taxon>
        <taxon>eudicotyledons</taxon>
        <taxon>Gunneridae</taxon>
        <taxon>Pentapetalae</taxon>
        <taxon>rosids</taxon>
        <taxon>fabids</taxon>
        <taxon>Fabales</taxon>
        <taxon>Fabaceae</taxon>
        <taxon>Papilionoideae</taxon>
        <taxon>50 kb inversion clade</taxon>
        <taxon>NPAAA clade</taxon>
        <taxon>Hologalegina</taxon>
        <taxon>IRL clade</taxon>
        <taxon>Trifolieae</taxon>
        <taxon>Trifolium</taxon>
    </lineage>
</organism>
<dbReference type="Proteomes" id="UP000236291">
    <property type="component" value="Unassembled WGS sequence"/>
</dbReference>
<gene>
    <name evidence="1" type="ORF">L195_g061384</name>
</gene>
<protein>
    <submittedName>
        <fullName evidence="1">Uncharacterized protein</fullName>
    </submittedName>
</protein>
<dbReference type="EMBL" id="ASHM01151504">
    <property type="protein sequence ID" value="PNX62952.1"/>
    <property type="molecule type" value="Genomic_DNA"/>
</dbReference>
<sequence length="53" mass="6124">RFLKEEWGKGFVSDDLAVPKHIDGAFYCEQAVHIAYDRLSHPSPSLLIPQYYD</sequence>